<proteinExistence type="predicted"/>
<dbReference type="AlphaFoldDB" id="A0AAW1Q1F2"/>
<evidence type="ECO:0000313" key="1">
    <source>
        <dbReference type="EMBL" id="KAK9816108.1"/>
    </source>
</evidence>
<keyword evidence="2" id="KW-1185">Reference proteome</keyword>
<organism evidence="1 2">
    <name type="scientific">Apatococcus lobatus</name>
    <dbReference type="NCBI Taxonomy" id="904363"/>
    <lineage>
        <taxon>Eukaryota</taxon>
        <taxon>Viridiplantae</taxon>
        <taxon>Chlorophyta</taxon>
        <taxon>core chlorophytes</taxon>
        <taxon>Trebouxiophyceae</taxon>
        <taxon>Chlorellales</taxon>
        <taxon>Chlorellaceae</taxon>
        <taxon>Apatococcus</taxon>
    </lineage>
</organism>
<dbReference type="EMBL" id="JALJOS010000091">
    <property type="protein sequence ID" value="KAK9816108.1"/>
    <property type="molecule type" value="Genomic_DNA"/>
</dbReference>
<protein>
    <submittedName>
        <fullName evidence="1">Uncharacterized protein</fullName>
    </submittedName>
</protein>
<reference evidence="1 2" key="1">
    <citation type="journal article" date="2024" name="Nat. Commun.">
        <title>Phylogenomics reveals the evolutionary origins of lichenization in chlorophyte algae.</title>
        <authorList>
            <person name="Puginier C."/>
            <person name="Libourel C."/>
            <person name="Otte J."/>
            <person name="Skaloud P."/>
            <person name="Haon M."/>
            <person name="Grisel S."/>
            <person name="Petersen M."/>
            <person name="Berrin J.G."/>
            <person name="Delaux P.M."/>
            <person name="Dal Grande F."/>
            <person name="Keller J."/>
        </authorList>
    </citation>
    <scope>NUCLEOTIDE SEQUENCE [LARGE SCALE GENOMIC DNA]</scope>
    <source>
        <strain evidence="1 2">SAG 2145</strain>
    </source>
</reference>
<gene>
    <name evidence="1" type="ORF">WJX74_004045</name>
</gene>
<accession>A0AAW1Q1F2</accession>
<evidence type="ECO:0000313" key="2">
    <source>
        <dbReference type="Proteomes" id="UP001438707"/>
    </source>
</evidence>
<dbReference type="Proteomes" id="UP001438707">
    <property type="component" value="Unassembled WGS sequence"/>
</dbReference>
<name>A0AAW1Q1F2_9CHLO</name>
<sequence>MDGIGFVGTPLEKMVLMLNDKIDLLHDRIDGLDAYVRSEEPAIPWAHHPDGYAIPTPVQHEPPPLLHVWEDRGWDVWRVTMPSEPSDVPHYKIVEKGASLPTEGPNMRRLMRERETDVNAYARSERIVRTRVSGPASS</sequence>
<comment type="caution">
    <text evidence="1">The sequence shown here is derived from an EMBL/GenBank/DDBJ whole genome shotgun (WGS) entry which is preliminary data.</text>
</comment>